<name>A0A830BRK9_9LAMI</name>
<dbReference type="InterPro" id="IPR050942">
    <property type="entry name" value="F-box_BR-signaling"/>
</dbReference>
<evidence type="ECO:0000313" key="3">
    <source>
        <dbReference type="Proteomes" id="UP000653305"/>
    </source>
</evidence>
<dbReference type="InterPro" id="IPR036047">
    <property type="entry name" value="F-box-like_dom_sf"/>
</dbReference>
<evidence type="ECO:0000313" key="2">
    <source>
        <dbReference type="EMBL" id="GFP89456.1"/>
    </source>
</evidence>
<reference evidence="2" key="1">
    <citation type="submission" date="2020-07" db="EMBL/GenBank/DDBJ databases">
        <title>Ethylene signaling mediates host invasion by parasitic plants.</title>
        <authorList>
            <person name="Yoshida S."/>
        </authorList>
    </citation>
    <scope>NUCLEOTIDE SEQUENCE</scope>
    <source>
        <strain evidence="2">Okayama</strain>
    </source>
</reference>
<evidence type="ECO:0000259" key="1">
    <source>
        <dbReference type="Pfam" id="PF03478"/>
    </source>
</evidence>
<dbReference type="SUPFAM" id="SSF81383">
    <property type="entry name" value="F-box domain"/>
    <property type="match status" value="1"/>
</dbReference>
<dbReference type="PANTHER" id="PTHR44259:SF93">
    <property type="entry name" value="PROTEIN, PUTATIVE (DUF295)-RELATED"/>
    <property type="match status" value="1"/>
</dbReference>
<dbReference type="EMBL" id="BMAC01000191">
    <property type="protein sequence ID" value="GFP89456.1"/>
    <property type="molecule type" value="Genomic_DNA"/>
</dbReference>
<comment type="caution">
    <text evidence="2">The sequence shown here is derived from an EMBL/GenBank/DDBJ whole genome shotgun (WGS) entry which is preliminary data.</text>
</comment>
<feature type="domain" description="KIB1-4 beta-propeller" evidence="1">
    <location>
        <begin position="91"/>
        <end position="349"/>
    </location>
</feature>
<dbReference type="OrthoDB" id="642536at2759"/>
<gene>
    <name evidence="2" type="ORF">PHJA_001089200</name>
</gene>
<accession>A0A830BRK9</accession>
<dbReference type="AlphaFoldDB" id="A0A830BRK9"/>
<dbReference type="Pfam" id="PF03478">
    <property type="entry name" value="Beta-prop_KIB1-4"/>
    <property type="match status" value="1"/>
</dbReference>
<proteinExistence type="predicted"/>
<dbReference type="Proteomes" id="UP000653305">
    <property type="component" value="Unassembled WGS sequence"/>
</dbReference>
<protein>
    <submittedName>
        <fullName evidence="2">Probable F-box protein at1g44080</fullName>
    </submittedName>
</protein>
<keyword evidence="3" id="KW-1185">Reference proteome</keyword>
<dbReference type="InterPro" id="IPR005174">
    <property type="entry name" value="KIB1-4_b-propeller"/>
</dbReference>
<organism evidence="2 3">
    <name type="scientific">Phtheirospermum japonicum</name>
    <dbReference type="NCBI Taxonomy" id="374723"/>
    <lineage>
        <taxon>Eukaryota</taxon>
        <taxon>Viridiplantae</taxon>
        <taxon>Streptophyta</taxon>
        <taxon>Embryophyta</taxon>
        <taxon>Tracheophyta</taxon>
        <taxon>Spermatophyta</taxon>
        <taxon>Magnoliopsida</taxon>
        <taxon>eudicotyledons</taxon>
        <taxon>Gunneridae</taxon>
        <taxon>Pentapetalae</taxon>
        <taxon>asterids</taxon>
        <taxon>lamiids</taxon>
        <taxon>Lamiales</taxon>
        <taxon>Orobanchaceae</taxon>
        <taxon>Orobanchaceae incertae sedis</taxon>
        <taxon>Phtheirospermum</taxon>
    </lineage>
</organism>
<sequence length="428" mass="48280">MSSSLEQQRDWAVGLPVLIMDEILDRFVDLSDYIRFASVCVPWRAAALDFRNRNHHNKVRCTSTTQIPLLMLGAPGSDVFYNDGDGGVAEFYSVTRRKILNNFHLPSPYKTHLRIIGSAFGWLVNVDKNVVVTLFNPFLSSSDSIIRLPPVPCFNSEQFNDFRHIVKATLSKDPALFPDEYVVLMIYGNVGDLAFLKPGGGNGRWRKKGFEVGGYCDVIYSNSRGLFLGVTKTTGEVFSIDVTGEKVVIGRFTPSLKIRRAGEEDKDDLRYIVETPTGDVLQVYRFLSSDKAGAFRTLDIKVFKFDKTARCWCELKSLGDLALFVGVGSSVCVSASDFRGCQPGSVYYSLPYRKYSRTAHRNYLKAKRDGQAVDEGSRRYDVGVIDINGQRREPLSFKKYPSCRYDMLDASLTLFTYPIWVVPTFQHQ</sequence>
<dbReference type="PANTHER" id="PTHR44259">
    <property type="entry name" value="OS07G0183000 PROTEIN-RELATED"/>
    <property type="match status" value="1"/>
</dbReference>